<keyword evidence="4 11" id="KW-0812">Transmembrane</keyword>
<name>A0A7Z2VH57_9BACL</name>
<evidence type="ECO:0000256" key="3">
    <source>
        <dbReference type="ARBA" id="ARBA00022475"/>
    </source>
</evidence>
<reference evidence="14 15" key="1">
    <citation type="submission" date="2020-04" db="EMBL/GenBank/DDBJ databases">
        <title>Genome sequencing of novel species.</title>
        <authorList>
            <person name="Heo J."/>
            <person name="Kim S.-J."/>
            <person name="Kim J.-S."/>
            <person name="Hong S.-B."/>
            <person name="Kwon S.-W."/>
        </authorList>
    </citation>
    <scope>NUCLEOTIDE SEQUENCE [LARGE SCALE GENOMIC DNA]</scope>
    <source>
        <strain evidence="14 15">MFER-1</strain>
    </source>
</reference>
<keyword evidence="15" id="KW-1185">Reference proteome</keyword>
<evidence type="ECO:0000259" key="12">
    <source>
        <dbReference type="Pfam" id="PF10099"/>
    </source>
</evidence>
<keyword evidence="5 11" id="KW-1133">Transmembrane helix</keyword>
<evidence type="ECO:0000313" key="15">
    <source>
        <dbReference type="Proteomes" id="UP000502248"/>
    </source>
</evidence>
<dbReference type="AlphaFoldDB" id="A0A7Z2VH57"/>
<dbReference type="RefSeq" id="WP_169279258.1">
    <property type="nucleotide sequence ID" value="NZ_CP051680.1"/>
</dbReference>
<evidence type="ECO:0000256" key="5">
    <source>
        <dbReference type="ARBA" id="ARBA00022989"/>
    </source>
</evidence>
<dbReference type="GO" id="GO:0016989">
    <property type="term" value="F:sigma factor antagonist activity"/>
    <property type="evidence" value="ECO:0007669"/>
    <property type="project" value="TreeGrafter"/>
</dbReference>
<feature type="transmembrane region" description="Helical" evidence="11">
    <location>
        <begin position="119"/>
        <end position="137"/>
    </location>
</feature>
<evidence type="ECO:0000256" key="1">
    <source>
        <dbReference type="ARBA" id="ARBA00004167"/>
    </source>
</evidence>
<accession>A0A7Z2VH57</accession>
<dbReference type="PANTHER" id="PTHR37461:SF1">
    <property type="entry name" value="ANTI-SIGMA-K FACTOR RSKA"/>
    <property type="match status" value="1"/>
</dbReference>
<feature type="domain" description="Putative zinc-finger" evidence="13">
    <location>
        <begin position="16"/>
        <end position="40"/>
    </location>
</feature>
<comment type="subcellular location">
    <subcellularLocation>
        <location evidence="2">Cell membrane</location>
    </subcellularLocation>
    <subcellularLocation>
        <location evidence="1">Membrane</location>
        <topology evidence="1">Single-pass membrane protein</topology>
    </subcellularLocation>
</comment>
<dbReference type="EMBL" id="CP051680">
    <property type="protein sequence ID" value="QJD82962.1"/>
    <property type="molecule type" value="Genomic_DNA"/>
</dbReference>
<evidence type="ECO:0000256" key="9">
    <source>
        <dbReference type="ARBA" id="ARBA00029829"/>
    </source>
</evidence>
<dbReference type="KEGG" id="cheb:HH215_07085"/>
<evidence type="ECO:0000256" key="7">
    <source>
        <dbReference type="ARBA" id="ARBA00024353"/>
    </source>
</evidence>
<evidence type="ECO:0000256" key="6">
    <source>
        <dbReference type="ARBA" id="ARBA00023136"/>
    </source>
</evidence>
<feature type="domain" description="Anti-sigma K factor RskA C-terminal" evidence="12">
    <location>
        <begin position="123"/>
        <end position="262"/>
    </location>
</feature>
<evidence type="ECO:0000259" key="13">
    <source>
        <dbReference type="Pfam" id="PF13490"/>
    </source>
</evidence>
<evidence type="ECO:0000256" key="10">
    <source>
        <dbReference type="ARBA" id="ARBA00030803"/>
    </source>
</evidence>
<dbReference type="PANTHER" id="PTHR37461">
    <property type="entry name" value="ANTI-SIGMA-K FACTOR RSKA"/>
    <property type="match status" value="1"/>
</dbReference>
<protein>
    <recommendedName>
        <fullName evidence="8">Anti-sigma-W factor RsiW</fullName>
    </recommendedName>
    <alternativeName>
        <fullName evidence="10">Regulator of SigK</fullName>
    </alternativeName>
    <alternativeName>
        <fullName evidence="9">Sigma-K anti-sigma factor RskA</fullName>
    </alternativeName>
</protein>
<comment type="similarity">
    <text evidence="7">Belongs to the zinc-associated anti-sigma factor (ZAS) superfamily. Anti-sigma-W factor family.</text>
</comment>
<dbReference type="InterPro" id="IPR041916">
    <property type="entry name" value="Anti_sigma_zinc_sf"/>
</dbReference>
<evidence type="ECO:0000256" key="4">
    <source>
        <dbReference type="ARBA" id="ARBA00022692"/>
    </source>
</evidence>
<dbReference type="GO" id="GO:0006417">
    <property type="term" value="P:regulation of translation"/>
    <property type="evidence" value="ECO:0007669"/>
    <property type="project" value="TreeGrafter"/>
</dbReference>
<dbReference type="Pfam" id="PF10099">
    <property type="entry name" value="RskA_C"/>
    <property type="match status" value="1"/>
</dbReference>
<keyword evidence="6 11" id="KW-0472">Membrane</keyword>
<dbReference type="InterPro" id="IPR018764">
    <property type="entry name" value="RskA_C"/>
</dbReference>
<dbReference type="InterPro" id="IPR051474">
    <property type="entry name" value="Anti-sigma-K/W_factor"/>
</dbReference>
<gene>
    <name evidence="14" type="ORF">HH215_07085</name>
</gene>
<dbReference type="Proteomes" id="UP000502248">
    <property type="component" value="Chromosome"/>
</dbReference>
<sequence length="274" mass="29978">MVMKHDTNSCENAEMYVLGGLSEAEKRAFEQHLISCAECAQQVTELQEIVDMLPLSSEPVDVPTGMKDRVLGNILKVADTEVKRVIETEPVIPHQTPERSNRPVLSFPDGSKKRSFGKWVNVGLAAAVILLCVYTLALRDEVSNLHNELTLAKHNEPPQGLRMNQAVSLSSAAKDIVASGLATIVIDNKGTHLLVQAEKLPQVKENEAFQVWLMKKGQDVVNAGTFFPQDGKGGLYFTLDQSLDGYDQIAITQEPDAFGQSPRGTAILTAEIQL</sequence>
<dbReference type="Pfam" id="PF13490">
    <property type="entry name" value="zf-HC2"/>
    <property type="match status" value="1"/>
</dbReference>
<proteinExistence type="inferred from homology"/>
<evidence type="ECO:0000256" key="8">
    <source>
        <dbReference type="ARBA" id="ARBA00024438"/>
    </source>
</evidence>
<evidence type="ECO:0000313" key="14">
    <source>
        <dbReference type="EMBL" id="QJD82962.1"/>
    </source>
</evidence>
<evidence type="ECO:0000256" key="2">
    <source>
        <dbReference type="ARBA" id="ARBA00004236"/>
    </source>
</evidence>
<evidence type="ECO:0000256" key="11">
    <source>
        <dbReference type="SAM" id="Phobius"/>
    </source>
</evidence>
<keyword evidence="3" id="KW-1003">Cell membrane</keyword>
<dbReference type="GO" id="GO:0005886">
    <property type="term" value="C:plasma membrane"/>
    <property type="evidence" value="ECO:0007669"/>
    <property type="project" value="UniProtKB-SubCell"/>
</dbReference>
<dbReference type="Gene3D" id="1.10.10.1320">
    <property type="entry name" value="Anti-sigma factor, zinc-finger domain"/>
    <property type="match status" value="1"/>
</dbReference>
<organism evidence="14 15">
    <name type="scientific">Cohnella herbarum</name>
    <dbReference type="NCBI Taxonomy" id="2728023"/>
    <lineage>
        <taxon>Bacteria</taxon>
        <taxon>Bacillati</taxon>
        <taxon>Bacillota</taxon>
        <taxon>Bacilli</taxon>
        <taxon>Bacillales</taxon>
        <taxon>Paenibacillaceae</taxon>
        <taxon>Cohnella</taxon>
    </lineage>
</organism>
<dbReference type="InterPro" id="IPR027383">
    <property type="entry name" value="Znf_put"/>
</dbReference>